<name>X1LZ34_9ZZZZ</name>
<proteinExistence type="predicted"/>
<feature type="non-terminal residue" evidence="1">
    <location>
        <position position="1"/>
    </location>
</feature>
<reference evidence="1" key="1">
    <citation type="journal article" date="2014" name="Front. Microbiol.">
        <title>High frequency of phylogenetically diverse reductive dehalogenase-homologous genes in deep subseafloor sedimentary metagenomes.</title>
        <authorList>
            <person name="Kawai M."/>
            <person name="Futagami T."/>
            <person name="Toyoda A."/>
            <person name="Takaki Y."/>
            <person name="Nishi S."/>
            <person name="Hori S."/>
            <person name="Arai W."/>
            <person name="Tsubouchi T."/>
            <person name="Morono Y."/>
            <person name="Uchiyama I."/>
            <person name="Ito T."/>
            <person name="Fujiyama A."/>
            <person name="Inagaki F."/>
            <person name="Takami H."/>
        </authorList>
    </citation>
    <scope>NUCLEOTIDE SEQUENCE</scope>
    <source>
        <strain evidence="1">Expedition CK06-06</strain>
    </source>
</reference>
<organism evidence="1">
    <name type="scientific">marine sediment metagenome</name>
    <dbReference type="NCBI Taxonomy" id="412755"/>
    <lineage>
        <taxon>unclassified sequences</taxon>
        <taxon>metagenomes</taxon>
        <taxon>ecological metagenomes</taxon>
    </lineage>
</organism>
<evidence type="ECO:0000313" key="1">
    <source>
        <dbReference type="EMBL" id="GAH99388.1"/>
    </source>
</evidence>
<gene>
    <name evidence="1" type="ORF">S03H2_72314</name>
</gene>
<sequence>AKPKNLPHTISKWPIMYNYSPNSHPYGIDIVGYVKI</sequence>
<accession>X1LZ34</accession>
<dbReference type="AlphaFoldDB" id="X1LZ34"/>
<dbReference type="EMBL" id="BARU01048814">
    <property type="protein sequence ID" value="GAH99388.1"/>
    <property type="molecule type" value="Genomic_DNA"/>
</dbReference>
<comment type="caution">
    <text evidence="1">The sequence shown here is derived from an EMBL/GenBank/DDBJ whole genome shotgun (WGS) entry which is preliminary data.</text>
</comment>
<protein>
    <submittedName>
        <fullName evidence="1">Uncharacterized protein</fullName>
    </submittedName>
</protein>